<evidence type="ECO:0000313" key="7">
    <source>
        <dbReference type="Proteomes" id="UP000095210"/>
    </source>
</evidence>
<gene>
    <name evidence="6" type="ORF">TL08_17920</name>
</gene>
<dbReference type="Proteomes" id="UP000095210">
    <property type="component" value="Chromosome"/>
</dbReference>
<dbReference type="EMBL" id="CP014859">
    <property type="protein sequence ID" value="AOS64384.1"/>
    <property type="molecule type" value="Genomic_DNA"/>
</dbReference>
<dbReference type="Pfam" id="PF00126">
    <property type="entry name" value="HTH_1"/>
    <property type="match status" value="1"/>
</dbReference>
<dbReference type="InterPro" id="IPR005119">
    <property type="entry name" value="LysR_subst-bd"/>
</dbReference>
<reference evidence="7" key="1">
    <citation type="submission" date="2016-03" db="EMBL/GenBank/DDBJ databases">
        <title>Complete genome sequence of the type strain Actinoalloteichus hymeniacidonis DSM 45092.</title>
        <authorList>
            <person name="Schaffert L."/>
            <person name="Albersmeier A."/>
            <person name="Winkler A."/>
            <person name="Kalinowski J."/>
            <person name="Zotchev S."/>
            <person name="Ruckert C."/>
        </authorList>
    </citation>
    <scope>NUCLEOTIDE SEQUENCE [LARGE SCALE GENOMIC DNA]</scope>
    <source>
        <strain evidence="7">HPA177(T) (DSM 45092(T))</strain>
    </source>
</reference>
<dbReference type="Gene3D" id="1.10.10.10">
    <property type="entry name" value="Winged helix-like DNA-binding domain superfamily/Winged helix DNA-binding domain"/>
    <property type="match status" value="1"/>
</dbReference>
<dbReference type="GO" id="GO:0032993">
    <property type="term" value="C:protein-DNA complex"/>
    <property type="evidence" value="ECO:0007669"/>
    <property type="project" value="TreeGrafter"/>
</dbReference>
<feature type="domain" description="HTH lysR-type" evidence="5">
    <location>
        <begin position="1"/>
        <end position="46"/>
    </location>
</feature>
<evidence type="ECO:0000256" key="3">
    <source>
        <dbReference type="ARBA" id="ARBA00023125"/>
    </source>
</evidence>
<dbReference type="AlphaFoldDB" id="A0AAC9HRN9"/>
<name>A0AAC9HRN9_9PSEU</name>
<evidence type="ECO:0000259" key="5">
    <source>
        <dbReference type="PROSITE" id="PS50931"/>
    </source>
</evidence>
<accession>A0AAC9HRN9</accession>
<evidence type="ECO:0000256" key="2">
    <source>
        <dbReference type="ARBA" id="ARBA00023015"/>
    </source>
</evidence>
<dbReference type="KEGG" id="ahm:TL08_17920"/>
<dbReference type="PANTHER" id="PTHR30346">
    <property type="entry name" value="TRANSCRIPTIONAL DUAL REGULATOR HCAR-RELATED"/>
    <property type="match status" value="1"/>
</dbReference>
<protein>
    <submittedName>
        <fullName evidence="6">Transcriptional regulator</fullName>
    </submittedName>
</protein>
<evidence type="ECO:0000256" key="4">
    <source>
        <dbReference type="ARBA" id="ARBA00023163"/>
    </source>
</evidence>
<organism evidence="6 7">
    <name type="scientific">Actinoalloteichus hymeniacidonis</name>
    <dbReference type="NCBI Taxonomy" id="340345"/>
    <lineage>
        <taxon>Bacteria</taxon>
        <taxon>Bacillati</taxon>
        <taxon>Actinomycetota</taxon>
        <taxon>Actinomycetes</taxon>
        <taxon>Pseudonocardiales</taxon>
        <taxon>Pseudonocardiaceae</taxon>
        <taxon>Actinoalloteichus</taxon>
    </lineage>
</organism>
<dbReference type="GO" id="GO:0003677">
    <property type="term" value="F:DNA binding"/>
    <property type="evidence" value="ECO:0007669"/>
    <property type="project" value="UniProtKB-KW"/>
</dbReference>
<dbReference type="PANTHER" id="PTHR30346:SF29">
    <property type="entry name" value="LYSR SUBSTRATE-BINDING"/>
    <property type="match status" value="1"/>
</dbReference>
<keyword evidence="4" id="KW-0804">Transcription</keyword>
<evidence type="ECO:0000256" key="1">
    <source>
        <dbReference type="ARBA" id="ARBA00009437"/>
    </source>
</evidence>
<dbReference type="InterPro" id="IPR036390">
    <property type="entry name" value="WH_DNA-bd_sf"/>
</dbReference>
<dbReference type="InterPro" id="IPR036388">
    <property type="entry name" value="WH-like_DNA-bd_sf"/>
</dbReference>
<dbReference type="SUPFAM" id="SSF46785">
    <property type="entry name" value="Winged helix' DNA-binding domain"/>
    <property type="match status" value="1"/>
</dbReference>
<dbReference type="GO" id="GO:0003700">
    <property type="term" value="F:DNA-binding transcription factor activity"/>
    <property type="evidence" value="ECO:0007669"/>
    <property type="project" value="InterPro"/>
</dbReference>
<dbReference type="SUPFAM" id="SSF53850">
    <property type="entry name" value="Periplasmic binding protein-like II"/>
    <property type="match status" value="1"/>
</dbReference>
<proteinExistence type="inferred from homology"/>
<evidence type="ECO:0000313" key="6">
    <source>
        <dbReference type="EMBL" id="AOS64384.1"/>
    </source>
</evidence>
<comment type="similarity">
    <text evidence="1">Belongs to the LysR transcriptional regulatory family.</text>
</comment>
<keyword evidence="7" id="KW-1185">Reference proteome</keyword>
<dbReference type="Pfam" id="PF03466">
    <property type="entry name" value="LysR_substrate"/>
    <property type="match status" value="1"/>
</dbReference>
<dbReference type="PROSITE" id="PS50931">
    <property type="entry name" value="HTH_LYSR"/>
    <property type="match status" value="1"/>
</dbReference>
<sequence length="296" mass="31702">MRTGSFAEAARALGYTASAVSQQMMLLERSVGAPLFERSARSVRSTAVGELLAVRSRDALGALHQLEREVRAMVVGDQGRLRIGSFATANARVLPAALAAVVADRPGAEVHLDEGEPDEVLAGVLDATLDAAVVFEYDLDPRSWPAELSRVELLTEVLGLAVSADHRLGDRGEVGIGELADDPWICTREDTAGARSLTRLAASANFAPRIVCRSNDYGVIRDLVSRGLGVALLPGLAIEDGSLRVLRLIGWQPCRRVLALFRPGNTNPLLPLVLEHLTRVSSALPSTVLHETNPRL</sequence>
<keyword evidence="2" id="KW-0805">Transcription regulation</keyword>
<dbReference type="InterPro" id="IPR000847">
    <property type="entry name" value="LysR_HTH_N"/>
</dbReference>
<dbReference type="CDD" id="cd08423">
    <property type="entry name" value="PBP2_LTTR_like_6"/>
    <property type="match status" value="1"/>
</dbReference>
<keyword evidence="3" id="KW-0238">DNA-binding</keyword>
<dbReference type="Gene3D" id="3.40.190.10">
    <property type="entry name" value="Periplasmic binding protein-like II"/>
    <property type="match status" value="2"/>
</dbReference>